<name>A0ABS0AHZ1_9GAMM</name>
<gene>
    <name evidence="6" type="ORF">ISO4_01487</name>
</gene>
<dbReference type="Pfam" id="PF00126">
    <property type="entry name" value="HTH_1"/>
    <property type="match status" value="1"/>
</dbReference>
<dbReference type="PRINTS" id="PR00039">
    <property type="entry name" value="HTHLYSR"/>
</dbReference>
<dbReference type="InterPro" id="IPR036388">
    <property type="entry name" value="WH-like_DNA-bd_sf"/>
</dbReference>
<evidence type="ECO:0000256" key="4">
    <source>
        <dbReference type="ARBA" id="ARBA00023163"/>
    </source>
</evidence>
<feature type="domain" description="HTH lysR-type" evidence="5">
    <location>
        <begin position="14"/>
        <end position="63"/>
    </location>
</feature>
<dbReference type="SUPFAM" id="SSF53850">
    <property type="entry name" value="Periplasmic binding protein-like II"/>
    <property type="match status" value="1"/>
</dbReference>
<reference evidence="6 7" key="1">
    <citation type="submission" date="2012-09" db="EMBL/GenBank/DDBJ databases">
        <title>Genome Sequence of alkane-degrading Bacterium Alcanivorax venustensis ISO4.</title>
        <authorList>
            <person name="Lai Q."/>
            <person name="Shao Z."/>
        </authorList>
    </citation>
    <scope>NUCLEOTIDE SEQUENCE [LARGE SCALE GENOMIC DNA]</scope>
    <source>
        <strain evidence="6 7">ISO4</strain>
    </source>
</reference>
<organism evidence="6 7">
    <name type="scientific">Alloalcanivorax venustensis ISO4</name>
    <dbReference type="NCBI Taxonomy" id="1177184"/>
    <lineage>
        <taxon>Bacteria</taxon>
        <taxon>Pseudomonadati</taxon>
        <taxon>Pseudomonadota</taxon>
        <taxon>Gammaproteobacteria</taxon>
        <taxon>Oceanospirillales</taxon>
        <taxon>Alcanivoracaceae</taxon>
        <taxon>Alloalcanivorax</taxon>
    </lineage>
</organism>
<comment type="similarity">
    <text evidence="1">Belongs to the LysR transcriptional regulatory family.</text>
</comment>
<keyword evidence="3" id="KW-0238">DNA-binding</keyword>
<dbReference type="GeneID" id="99766151"/>
<evidence type="ECO:0000256" key="2">
    <source>
        <dbReference type="ARBA" id="ARBA00023015"/>
    </source>
</evidence>
<dbReference type="InterPro" id="IPR036390">
    <property type="entry name" value="WH_DNA-bd_sf"/>
</dbReference>
<dbReference type="Gene3D" id="1.10.10.10">
    <property type="entry name" value="Winged helix-like DNA-binding domain superfamily/Winged helix DNA-binding domain"/>
    <property type="match status" value="1"/>
</dbReference>
<dbReference type="EMBL" id="ARXR01000009">
    <property type="protein sequence ID" value="MBF5052885.1"/>
    <property type="molecule type" value="Genomic_DNA"/>
</dbReference>
<dbReference type="SUPFAM" id="SSF46785">
    <property type="entry name" value="Winged helix' DNA-binding domain"/>
    <property type="match status" value="1"/>
</dbReference>
<dbReference type="Pfam" id="PF03466">
    <property type="entry name" value="LysR_substrate"/>
    <property type="match status" value="1"/>
</dbReference>
<dbReference type="NCBIfam" id="NF008352">
    <property type="entry name" value="PRK11139.1"/>
    <property type="match status" value="1"/>
</dbReference>
<keyword evidence="4" id="KW-0804">Transcription</keyword>
<dbReference type="InterPro" id="IPR058163">
    <property type="entry name" value="LysR-type_TF_proteobact-type"/>
</dbReference>
<dbReference type="Gene3D" id="3.40.190.10">
    <property type="entry name" value="Periplasmic binding protein-like II"/>
    <property type="match status" value="2"/>
</dbReference>
<evidence type="ECO:0000256" key="3">
    <source>
        <dbReference type="ARBA" id="ARBA00023125"/>
    </source>
</evidence>
<comment type="caution">
    <text evidence="6">The sequence shown here is derived from an EMBL/GenBank/DDBJ whole genome shotgun (WGS) entry which is preliminary data.</text>
</comment>
<proteinExistence type="inferred from homology"/>
<dbReference type="PANTHER" id="PTHR30537">
    <property type="entry name" value="HTH-TYPE TRANSCRIPTIONAL REGULATOR"/>
    <property type="match status" value="1"/>
</dbReference>
<dbReference type="RefSeq" id="WP_142948559.1">
    <property type="nucleotide sequence ID" value="NZ_ARXR01000009.1"/>
</dbReference>
<evidence type="ECO:0000313" key="7">
    <source>
        <dbReference type="Proteomes" id="UP000644441"/>
    </source>
</evidence>
<keyword evidence="7" id="KW-1185">Reference proteome</keyword>
<sequence>MRRKIPATTALVGFEAAARHQSFTKAAEELALTQSAICRQIANLEDFLGVKLFRRTRRGVQLTEAGRTYSRRVTARLDDLERDTLAVMGQHGPGQTLELAVVPTFATRWLLPRLRGFHDAHPGITVNLTNRTRPFLFADTEFDAAIYFGDGEWPGTRTTALMHEEPVPVCSPRLLNANGVRTPQQLAEQTLLQQTTRPYAWREWFDSLGLRVDQDMAGPRYELFSMLAEAAMQDMGVALIPPFLIRQELEAGRLVVPFQHSYRTAKAYHLVLPERKAEDPSLSAFSDWLVAEVTAFKETAAL</sequence>
<dbReference type="InterPro" id="IPR005119">
    <property type="entry name" value="LysR_subst-bd"/>
</dbReference>
<accession>A0ABS0AHZ1</accession>
<dbReference type="InterPro" id="IPR000847">
    <property type="entry name" value="LysR_HTH_N"/>
</dbReference>
<dbReference type="Proteomes" id="UP000644441">
    <property type="component" value="Unassembled WGS sequence"/>
</dbReference>
<dbReference type="CDD" id="cd08481">
    <property type="entry name" value="PBP2_GcdR_like"/>
    <property type="match status" value="1"/>
</dbReference>
<evidence type="ECO:0000313" key="6">
    <source>
        <dbReference type="EMBL" id="MBF5052885.1"/>
    </source>
</evidence>
<evidence type="ECO:0000259" key="5">
    <source>
        <dbReference type="PROSITE" id="PS50931"/>
    </source>
</evidence>
<evidence type="ECO:0000256" key="1">
    <source>
        <dbReference type="ARBA" id="ARBA00009437"/>
    </source>
</evidence>
<dbReference type="PROSITE" id="PS50931">
    <property type="entry name" value="HTH_LYSR"/>
    <property type="match status" value="1"/>
</dbReference>
<protein>
    <submittedName>
        <fullName evidence="6">LysR family transcriptional regulator</fullName>
    </submittedName>
</protein>
<dbReference type="PANTHER" id="PTHR30537:SF26">
    <property type="entry name" value="GLYCINE CLEAVAGE SYSTEM TRANSCRIPTIONAL ACTIVATOR"/>
    <property type="match status" value="1"/>
</dbReference>
<keyword evidence="2" id="KW-0805">Transcription regulation</keyword>